<feature type="transmembrane region" description="Helical" evidence="6">
    <location>
        <begin position="388"/>
        <end position="407"/>
    </location>
</feature>
<comment type="subcellular location">
    <subcellularLocation>
        <location evidence="1">Endoplasmic reticulum membrane</location>
        <topology evidence="1">Multi-pass membrane protein</topology>
    </subcellularLocation>
</comment>
<dbReference type="OrthoDB" id="2146116at2759"/>
<feature type="transmembrane region" description="Helical" evidence="6">
    <location>
        <begin position="363"/>
        <end position="382"/>
    </location>
</feature>
<dbReference type="SUPFAM" id="SSF144091">
    <property type="entry name" value="Rhomboid-like"/>
    <property type="match status" value="1"/>
</dbReference>
<feature type="transmembrane region" description="Helical" evidence="6">
    <location>
        <begin position="268"/>
        <end position="296"/>
    </location>
</feature>
<dbReference type="EMBL" id="GL832982">
    <property type="protein sequence ID" value="EGD78270.1"/>
    <property type="molecule type" value="Genomic_DNA"/>
</dbReference>
<keyword evidence="3" id="KW-0256">Endoplasmic reticulum</keyword>
<dbReference type="AlphaFoldDB" id="F2UMC1"/>
<dbReference type="FunCoup" id="F2UMC1">
    <property type="interactions" value="336"/>
</dbReference>
<dbReference type="GO" id="GO:0050708">
    <property type="term" value="P:regulation of protein secretion"/>
    <property type="evidence" value="ECO:0007669"/>
    <property type="project" value="TreeGrafter"/>
</dbReference>
<evidence type="ECO:0000256" key="4">
    <source>
        <dbReference type="ARBA" id="ARBA00022989"/>
    </source>
</evidence>
<organism evidence="8 9">
    <name type="scientific">Salpingoeca rosetta (strain ATCC 50818 / BSB-021)</name>
    <dbReference type="NCBI Taxonomy" id="946362"/>
    <lineage>
        <taxon>Eukaryota</taxon>
        <taxon>Choanoflagellata</taxon>
        <taxon>Craspedida</taxon>
        <taxon>Salpingoecidae</taxon>
        <taxon>Salpingoeca</taxon>
    </lineage>
</organism>
<dbReference type="GO" id="GO:0004252">
    <property type="term" value="F:serine-type endopeptidase activity"/>
    <property type="evidence" value="ECO:0007669"/>
    <property type="project" value="InterPro"/>
</dbReference>
<feature type="domain" description="Peptidase S54 rhomboid" evidence="7">
    <location>
        <begin position="266"/>
        <end position="402"/>
    </location>
</feature>
<dbReference type="InterPro" id="IPR035952">
    <property type="entry name" value="Rhomboid-like_sf"/>
</dbReference>
<evidence type="ECO:0000259" key="7">
    <source>
        <dbReference type="Pfam" id="PF01694"/>
    </source>
</evidence>
<reference evidence="8" key="1">
    <citation type="submission" date="2009-08" db="EMBL/GenBank/DDBJ databases">
        <title>Annotation of Salpingoeca rosetta.</title>
        <authorList>
            <consortium name="The Broad Institute Genome Sequencing Platform"/>
            <person name="Russ C."/>
            <person name="Cuomo C."/>
            <person name="Burger G."/>
            <person name="Gray M.W."/>
            <person name="Holland P.W.H."/>
            <person name="King N."/>
            <person name="Lang F.B.F."/>
            <person name="Roger A.J."/>
            <person name="Ruiz-Trillo I."/>
            <person name="Young S.K."/>
            <person name="Zeng Q."/>
            <person name="Gargeya S."/>
            <person name="Alvarado L."/>
            <person name="Berlin A."/>
            <person name="Chapman S.B."/>
            <person name="Chen Z."/>
            <person name="Freedman E."/>
            <person name="Gellesch M."/>
            <person name="Goldberg J."/>
            <person name="Griggs A."/>
            <person name="Gujja S."/>
            <person name="Heilman E."/>
            <person name="Heiman D."/>
            <person name="Howarth C."/>
            <person name="Mehta T."/>
            <person name="Neiman D."/>
            <person name="Pearson M."/>
            <person name="Roberts A."/>
            <person name="Saif S."/>
            <person name="Shea T."/>
            <person name="Shenoy N."/>
            <person name="Sisk P."/>
            <person name="Stolte C."/>
            <person name="Sykes S."/>
            <person name="White J."/>
            <person name="Yandava C."/>
            <person name="Haas B."/>
            <person name="Nusbaum C."/>
            <person name="Birren B."/>
        </authorList>
    </citation>
    <scope>NUCLEOTIDE SEQUENCE</scope>
    <source>
        <strain evidence="8">ATCC 50818</strain>
    </source>
</reference>
<dbReference type="PANTHER" id="PTHR45965">
    <property type="entry name" value="INACTIVE RHOMBOID PROTEIN"/>
    <property type="match status" value="1"/>
</dbReference>
<dbReference type="eggNOG" id="KOG2290">
    <property type="taxonomic scope" value="Eukaryota"/>
</dbReference>
<evidence type="ECO:0000256" key="6">
    <source>
        <dbReference type="SAM" id="Phobius"/>
    </source>
</evidence>
<evidence type="ECO:0000256" key="3">
    <source>
        <dbReference type="ARBA" id="ARBA00022824"/>
    </source>
</evidence>
<dbReference type="InParanoid" id="F2UMC1"/>
<dbReference type="Proteomes" id="UP000007799">
    <property type="component" value="Unassembled WGS sequence"/>
</dbReference>
<evidence type="ECO:0000313" key="9">
    <source>
        <dbReference type="Proteomes" id="UP000007799"/>
    </source>
</evidence>
<dbReference type="GeneID" id="16070143"/>
<dbReference type="InterPro" id="IPR051512">
    <property type="entry name" value="Inactive_Rhomboid"/>
</dbReference>
<keyword evidence="4 6" id="KW-1133">Transmembrane helix</keyword>
<feature type="transmembrane region" description="Helical" evidence="6">
    <location>
        <begin position="419"/>
        <end position="440"/>
    </location>
</feature>
<keyword evidence="5 6" id="KW-0472">Membrane</keyword>
<keyword evidence="9" id="KW-1185">Reference proteome</keyword>
<keyword evidence="2 6" id="KW-0812">Transmembrane</keyword>
<dbReference type="RefSeq" id="XP_004989593.1">
    <property type="nucleotide sequence ID" value="XM_004989536.1"/>
</dbReference>
<evidence type="ECO:0000256" key="2">
    <source>
        <dbReference type="ARBA" id="ARBA00022692"/>
    </source>
</evidence>
<evidence type="ECO:0000256" key="5">
    <source>
        <dbReference type="ARBA" id="ARBA00023136"/>
    </source>
</evidence>
<name>F2UMC1_SALR5</name>
<protein>
    <recommendedName>
        <fullName evidence="7">Peptidase S54 rhomboid domain-containing protein</fullName>
    </recommendedName>
</protein>
<dbReference type="OMA" id="ACHIVEI"/>
<proteinExistence type="predicted"/>
<dbReference type="GO" id="GO:0042058">
    <property type="term" value="P:regulation of epidermal growth factor receptor signaling pathway"/>
    <property type="evidence" value="ECO:0007669"/>
    <property type="project" value="TreeGrafter"/>
</dbReference>
<dbReference type="Pfam" id="PF01694">
    <property type="entry name" value="Rhomboid"/>
    <property type="match status" value="1"/>
</dbReference>
<feature type="transmembrane region" description="Helical" evidence="6">
    <location>
        <begin position="48"/>
        <end position="67"/>
    </location>
</feature>
<sequence>MPSESTPRPQSAVQRRLSLMSARGKRLAHLIIQNKEDIQTLRTYRPYFTYWAVFVQSLCLIVALSVFDRAPIDYRTKEVSGQVYRPDGVPVSVTKNLTGNIFIGPTTRRIIGMGGAYGPCMRRDDAVNNYVDHQRAKDDDFGCCVRVGGQYCFSTTEQKCSELGGQRFYNDTVCHGQYCCNGGTWPGCSRVPEENLSSDPKDDVCRCEVTARPCCYGVFGECSIKTQSECDFLDGYFHSEAVSCREVDCLNSICQLGKFANKYIPDQWYRLILAPFVPVGAVHHLVFLLAQLSLGVPLERAIGWTRLALIYLVSAIGGYTIAIILAPYQVKAGPSPGVYGLLACLLLQLFESWKQVVSPGRELFKLLLLTTCAFIFGLLPFVDNFSQLAGFVFGIAASFAFLPWQSFTSKSFYRARKRIATIIGLGAVVAMFALAIPMLFTGQTADCPQCWRFNCYDFIKNFCQESQQRVESEYL</sequence>
<evidence type="ECO:0000313" key="8">
    <source>
        <dbReference type="EMBL" id="EGD78270.1"/>
    </source>
</evidence>
<feature type="transmembrane region" description="Helical" evidence="6">
    <location>
        <begin position="308"/>
        <end position="328"/>
    </location>
</feature>
<dbReference type="KEGG" id="sre:PTSG_09335"/>
<dbReference type="Gene3D" id="1.20.1540.10">
    <property type="entry name" value="Rhomboid-like"/>
    <property type="match status" value="1"/>
</dbReference>
<accession>F2UMC1</accession>
<evidence type="ECO:0000256" key="1">
    <source>
        <dbReference type="ARBA" id="ARBA00004477"/>
    </source>
</evidence>
<gene>
    <name evidence="8" type="ORF">PTSG_09335</name>
</gene>
<dbReference type="InterPro" id="IPR022764">
    <property type="entry name" value="Peptidase_S54_rhomboid_dom"/>
</dbReference>
<dbReference type="PANTHER" id="PTHR45965:SF3">
    <property type="entry name" value="INACTIVE RHOMBOID PROTEIN 1"/>
    <property type="match status" value="1"/>
</dbReference>
<dbReference type="GO" id="GO:0005789">
    <property type="term" value="C:endoplasmic reticulum membrane"/>
    <property type="evidence" value="ECO:0007669"/>
    <property type="project" value="UniProtKB-SubCell"/>
</dbReference>